<evidence type="ECO:0000313" key="3">
    <source>
        <dbReference type="Proteomes" id="UP001156641"/>
    </source>
</evidence>
<accession>A0ABQ6A7G4</accession>
<comment type="caution">
    <text evidence="2">The sequence shown here is derived from an EMBL/GenBank/DDBJ whole genome shotgun (WGS) entry which is preliminary data.</text>
</comment>
<sequence length="110" mass="11585">MTKDQNAGNPGIDTDAASAAPQWAEERVRLQLLIGEFVQSLAAHNETVGATAAEVAKQLAAGGSADQTFIIAESMMRVLDVAKTLNGHAEALVIYTEKLLGTFPTTGYSH</sequence>
<dbReference type="RefSeq" id="WP_284258568.1">
    <property type="nucleotide sequence ID" value="NZ_BSOS01000067.1"/>
</dbReference>
<evidence type="ECO:0000256" key="1">
    <source>
        <dbReference type="SAM" id="MobiDB-lite"/>
    </source>
</evidence>
<organism evidence="2 3">
    <name type="scientific">Acidocella aquatica</name>
    <dbReference type="NCBI Taxonomy" id="1922313"/>
    <lineage>
        <taxon>Bacteria</taxon>
        <taxon>Pseudomonadati</taxon>
        <taxon>Pseudomonadota</taxon>
        <taxon>Alphaproteobacteria</taxon>
        <taxon>Acetobacterales</taxon>
        <taxon>Acidocellaceae</taxon>
        <taxon>Acidocella</taxon>
    </lineage>
</organism>
<evidence type="ECO:0000313" key="2">
    <source>
        <dbReference type="EMBL" id="GLR67811.1"/>
    </source>
</evidence>
<dbReference type="EMBL" id="BSOS01000067">
    <property type="protein sequence ID" value="GLR67811.1"/>
    <property type="molecule type" value="Genomic_DNA"/>
</dbReference>
<keyword evidence="3" id="KW-1185">Reference proteome</keyword>
<proteinExistence type="predicted"/>
<gene>
    <name evidence="2" type="ORF">GCM10010909_24920</name>
</gene>
<reference evidence="3" key="1">
    <citation type="journal article" date="2019" name="Int. J. Syst. Evol. Microbiol.">
        <title>The Global Catalogue of Microorganisms (GCM) 10K type strain sequencing project: providing services to taxonomists for standard genome sequencing and annotation.</title>
        <authorList>
            <consortium name="The Broad Institute Genomics Platform"/>
            <consortium name="The Broad Institute Genome Sequencing Center for Infectious Disease"/>
            <person name="Wu L."/>
            <person name="Ma J."/>
        </authorList>
    </citation>
    <scope>NUCLEOTIDE SEQUENCE [LARGE SCALE GENOMIC DNA]</scope>
    <source>
        <strain evidence="3">NBRC 112502</strain>
    </source>
</reference>
<name>A0ABQ6A7G4_9PROT</name>
<dbReference type="Proteomes" id="UP001156641">
    <property type="component" value="Unassembled WGS sequence"/>
</dbReference>
<feature type="region of interest" description="Disordered" evidence="1">
    <location>
        <begin position="1"/>
        <end position="21"/>
    </location>
</feature>
<protein>
    <submittedName>
        <fullName evidence="2">Uncharacterized protein</fullName>
    </submittedName>
</protein>